<accession>A0ABD7DC11</accession>
<evidence type="ECO:0000256" key="3">
    <source>
        <dbReference type="SAM" id="SignalP"/>
    </source>
</evidence>
<feature type="compositionally biased region" description="Low complexity" evidence="2">
    <location>
        <begin position="44"/>
        <end position="59"/>
    </location>
</feature>
<dbReference type="RefSeq" id="WP_030119229.1">
    <property type="nucleotide sequence ID" value="NZ_CP070243.1"/>
</dbReference>
<keyword evidence="4" id="KW-0614">Plasmid</keyword>
<evidence type="ECO:0000256" key="1">
    <source>
        <dbReference type="ARBA" id="ARBA00010795"/>
    </source>
</evidence>
<dbReference type="EMBL" id="CP070250">
    <property type="protein sequence ID" value="QRV45856.1"/>
    <property type="molecule type" value="Genomic_DNA"/>
</dbReference>
<evidence type="ECO:0000313" key="6">
    <source>
        <dbReference type="Proteomes" id="UP000598054"/>
    </source>
</evidence>
<keyword evidence="3" id="KW-0732">Signal</keyword>
<protein>
    <submittedName>
        <fullName evidence="4">Crystal protein ET79</fullName>
    </submittedName>
</protein>
<name>A0ABD7DC11_9ACTN</name>
<dbReference type="Pfam" id="PF06355">
    <property type="entry name" value="Aegerolysin"/>
    <property type="match status" value="1"/>
</dbReference>
<geneLocation type="plasmid" evidence="4 7">
    <name>unnamed3</name>
</geneLocation>
<dbReference type="Proteomes" id="UP000623926">
    <property type="component" value="Plasmid unnamed3"/>
</dbReference>
<dbReference type="GeneID" id="63984689"/>
<sequence>MFLKPTSRSSRTTIRSILTTAALLGSALALVPATHAVAATTPASASSTAGAFSGTGAESPVSTLAQRSTRITVTNSTGQGMQRVWSKLSHGCWTNDELPPDNIPAGRSTAFGSESCGLATGTEGETNFAVPGGQVEIRWNNPFVGSNSYSCTTPSGYYCSRSGGSGNNANVHFTIAYAGLRAAATTGAPGAPVEDGTVSAQAARSTHVTLNNNSGALLSRTDARLSWGIWSDNQLPAVNINPGNRSSWQSESDGFMTGTQGSVTYVVSTGGHVTVKWNNPYAGSNKYECIAPANRTCSYSGGSGDNATVSFTLS</sequence>
<dbReference type="AlphaFoldDB" id="A0ABD7DC11"/>
<gene>
    <name evidence="5" type="ORF">I6J41_34235</name>
    <name evidence="4" type="ORF">I6J42_34405</name>
</gene>
<evidence type="ECO:0000256" key="2">
    <source>
        <dbReference type="SAM" id="MobiDB-lite"/>
    </source>
</evidence>
<keyword evidence="6" id="KW-1185">Reference proteome</keyword>
<evidence type="ECO:0000313" key="4">
    <source>
        <dbReference type="EMBL" id="QRV39173.1"/>
    </source>
</evidence>
<feature type="chain" id="PRO_5044727779" evidence="3">
    <location>
        <begin position="39"/>
        <end position="314"/>
    </location>
</feature>
<dbReference type="EMBL" id="CP070247">
    <property type="protein sequence ID" value="QRV39173.1"/>
    <property type="molecule type" value="Genomic_DNA"/>
</dbReference>
<feature type="region of interest" description="Disordered" evidence="2">
    <location>
        <begin position="44"/>
        <end position="78"/>
    </location>
</feature>
<geneLocation type="plasmid" evidence="5 6">
    <name>unnamed1</name>
</geneLocation>
<dbReference type="Proteomes" id="UP000598054">
    <property type="component" value="Plasmid unnamed1"/>
</dbReference>
<dbReference type="InterPro" id="IPR009413">
    <property type="entry name" value="Aegerolysin-typ"/>
</dbReference>
<evidence type="ECO:0000313" key="7">
    <source>
        <dbReference type="Proteomes" id="UP000623926"/>
    </source>
</evidence>
<organism evidence="4 7">
    <name type="scientific">Streptomyces californicus</name>
    <dbReference type="NCBI Taxonomy" id="67351"/>
    <lineage>
        <taxon>Bacteria</taxon>
        <taxon>Bacillati</taxon>
        <taxon>Actinomycetota</taxon>
        <taxon>Actinomycetes</taxon>
        <taxon>Kitasatosporales</taxon>
        <taxon>Streptomycetaceae</taxon>
        <taxon>Streptomyces</taxon>
    </lineage>
</organism>
<feature type="signal peptide" evidence="3">
    <location>
        <begin position="1"/>
        <end position="38"/>
    </location>
</feature>
<comment type="similarity">
    <text evidence="1">Belongs to the aegerolysin family.</text>
</comment>
<evidence type="ECO:0000313" key="5">
    <source>
        <dbReference type="EMBL" id="QRV45856.1"/>
    </source>
</evidence>
<dbReference type="Gene3D" id="2.60.270.50">
    <property type="match status" value="2"/>
</dbReference>
<proteinExistence type="inferred from homology"/>
<feature type="compositionally biased region" description="Polar residues" evidence="2">
    <location>
        <begin position="60"/>
        <end position="78"/>
    </location>
</feature>
<reference evidence="6 7" key="1">
    <citation type="submission" date="2021-02" db="EMBL/GenBank/DDBJ databases">
        <title>FDA dAtabase for Regulatory Grade micrObial Sequences (FDA-ARGOS): Supporting development and validation of Infectious Disease Dx tests.</title>
        <authorList>
            <person name="Sproer C."/>
            <person name="Gronow S."/>
            <person name="Severitt S."/>
            <person name="Schroder I."/>
            <person name="Tallon L."/>
            <person name="Sadzewicz L."/>
            <person name="Zhao X."/>
            <person name="Boylan J."/>
            <person name="Ott S."/>
            <person name="Bowen H."/>
            <person name="Vavikolanu K."/>
            <person name="Mehta A."/>
            <person name="Aluvathingal J."/>
            <person name="Nadendla S."/>
            <person name="Lowell S."/>
            <person name="Myers T."/>
            <person name="Yan Y."/>
            <person name="Sichtig H."/>
        </authorList>
    </citation>
    <scope>NUCLEOTIDE SEQUENCE [LARGE SCALE GENOMIC DNA]</scope>
    <source>
        <strain evidence="5 6">FDAARGOS_1211</strain>
        <strain evidence="4 7">FDAARGOS_1212</strain>
        <plasmid evidence="5 6">unnamed1</plasmid>
        <plasmid evidence="4 7">unnamed3</plasmid>
    </source>
</reference>